<dbReference type="InterPro" id="IPR000064">
    <property type="entry name" value="NLP_P60_dom"/>
</dbReference>
<evidence type="ECO:0000256" key="1">
    <source>
        <dbReference type="ARBA" id="ARBA00007074"/>
    </source>
</evidence>
<dbReference type="InterPro" id="IPR057812">
    <property type="entry name" value="SH3_YKFC_2nd"/>
</dbReference>
<proteinExistence type="inferred from homology"/>
<keyword evidence="3" id="KW-0378">Hydrolase</keyword>
<organism evidence="6 7">
    <name type="scientific">Oceanobacillus profundus</name>
    <dbReference type="NCBI Taxonomy" id="372463"/>
    <lineage>
        <taxon>Bacteria</taxon>
        <taxon>Bacillati</taxon>
        <taxon>Bacillota</taxon>
        <taxon>Bacilli</taxon>
        <taxon>Bacillales</taxon>
        <taxon>Bacillaceae</taxon>
        <taxon>Oceanobacillus</taxon>
    </lineage>
</organism>
<dbReference type="GO" id="GO:0008234">
    <property type="term" value="F:cysteine-type peptidase activity"/>
    <property type="evidence" value="ECO:0007669"/>
    <property type="project" value="UniProtKB-KW"/>
</dbReference>
<feature type="domain" description="NlpC/P60" evidence="5">
    <location>
        <begin position="187"/>
        <end position="315"/>
    </location>
</feature>
<gene>
    <name evidence="6" type="ORF">D1B32_02295</name>
</gene>
<name>A0A417YNW8_9BACI</name>
<comment type="similarity">
    <text evidence="1">Belongs to the peptidase C40 family.</text>
</comment>
<dbReference type="PANTHER" id="PTHR47053:SF3">
    <property type="entry name" value="GAMMA-D-GLUTAMYL-L-LYSINE DIPEPTIDYL-PEPTIDASE"/>
    <property type="match status" value="1"/>
</dbReference>
<dbReference type="RefSeq" id="WP_118888513.1">
    <property type="nucleotide sequence ID" value="NZ_PHUT01000001.1"/>
</dbReference>
<dbReference type="Gene3D" id="2.30.30.40">
    <property type="entry name" value="SH3 Domains"/>
    <property type="match status" value="1"/>
</dbReference>
<evidence type="ECO:0000313" key="6">
    <source>
        <dbReference type="EMBL" id="RHW35475.1"/>
    </source>
</evidence>
<evidence type="ECO:0000256" key="2">
    <source>
        <dbReference type="ARBA" id="ARBA00022670"/>
    </source>
</evidence>
<dbReference type="Gene3D" id="3.90.1720.10">
    <property type="entry name" value="endopeptidase domain like (from Nostoc punctiforme)"/>
    <property type="match status" value="1"/>
</dbReference>
<dbReference type="Proteomes" id="UP000285456">
    <property type="component" value="Unassembled WGS sequence"/>
</dbReference>
<dbReference type="InterPro" id="IPR051202">
    <property type="entry name" value="Peptidase_C40"/>
</dbReference>
<evidence type="ECO:0000256" key="3">
    <source>
        <dbReference type="ARBA" id="ARBA00022801"/>
    </source>
</evidence>
<evidence type="ECO:0000259" key="5">
    <source>
        <dbReference type="PROSITE" id="PS51935"/>
    </source>
</evidence>
<dbReference type="EMBL" id="QWEH01000001">
    <property type="protein sequence ID" value="RHW35475.1"/>
    <property type="molecule type" value="Genomic_DNA"/>
</dbReference>
<dbReference type="GO" id="GO:0006508">
    <property type="term" value="P:proteolysis"/>
    <property type="evidence" value="ECO:0007669"/>
    <property type="project" value="UniProtKB-KW"/>
</dbReference>
<accession>A0A417YNW8</accession>
<comment type="caution">
    <text evidence="6">The sequence shown here is derived from an EMBL/GenBank/DDBJ whole genome shotgun (WGS) entry which is preliminary data.</text>
</comment>
<sequence length="315" mass="35261">MVNQTFEQFSDEMWVIAVQVATVWTEPQSARAVDETGISNPTDIDEWINQLSYEDSLALCNEDRVQTQALYGEPVQITAVKEEWAHVVIPSQPSHKDERGYPGWIPFRQLKKVSKNEWLTEHMAAVKQDKAWLESDAGTKVMKLSYMTMLPVKSMDNVRTKVITPHGILVLPTGALHIFPSDNGIAKGNGDDIVKAVEPFQTLDYFWGGMSSFGYDCSGLAYTAYKANGYQIARDAGDQANAGVPVKYNQLQAGDLLFFAYEEGKGRLHHVGIYYGHGKMLHSPQTGKGIEIITLAGTKYEKELCAARRYWKESN</sequence>
<evidence type="ECO:0000256" key="4">
    <source>
        <dbReference type="ARBA" id="ARBA00022807"/>
    </source>
</evidence>
<keyword evidence="4" id="KW-0788">Thiol protease</keyword>
<dbReference type="Pfam" id="PF23795">
    <property type="entry name" value="SH3_YKFC_2nd"/>
    <property type="match status" value="1"/>
</dbReference>
<evidence type="ECO:0000313" key="7">
    <source>
        <dbReference type="Proteomes" id="UP000285456"/>
    </source>
</evidence>
<dbReference type="PANTHER" id="PTHR47053">
    <property type="entry name" value="MUREIN DD-ENDOPEPTIDASE MEPH-RELATED"/>
    <property type="match status" value="1"/>
</dbReference>
<reference evidence="6 7" key="1">
    <citation type="journal article" date="2007" name="Int. J. Syst. Evol. Microbiol.">
        <title>Oceanobacillus profundus sp. nov., isolated from a deep-sea sediment core.</title>
        <authorList>
            <person name="Kim Y.G."/>
            <person name="Choi D.H."/>
            <person name="Hyun S."/>
            <person name="Cho B.C."/>
        </authorList>
    </citation>
    <scope>NUCLEOTIDE SEQUENCE [LARGE SCALE GENOMIC DNA]</scope>
    <source>
        <strain evidence="6 7">DSM 18246</strain>
    </source>
</reference>
<keyword evidence="2" id="KW-0645">Protease</keyword>
<dbReference type="InterPro" id="IPR038765">
    <property type="entry name" value="Papain-like_cys_pep_sf"/>
</dbReference>
<protein>
    <submittedName>
        <fullName evidence="6">NlpC/P60 family protein</fullName>
    </submittedName>
</protein>
<dbReference type="PROSITE" id="PS51935">
    <property type="entry name" value="NLPC_P60"/>
    <property type="match status" value="1"/>
</dbReference>
<keyword evidence="7" id="KW-1185">Reference proteome</keyword>
<dbReference type="Pfam" id="PF00877">
    <property type="entry name" value="NLPC_P60"/>
    <property type="match status" value="1"/>
</dbReference>
<dbReference type="SUPFAM" id="SSF54001">
    <property type="entry name" value="Cysteine proteinases"/>
    <property type="match status" value="1"/>
</dbReference>
<dbReference type="OrthoDB" id="9813368at2"/>
<dbReference type="AlphaFoldDB" id="A0A417YNW8"/>